<evidence type="ECO:0000256" key="1">
    <source>
        <dbReference type="ARBA" id="ARBA00023015"/>
    </source>
</evidence>
<feature type="domain" description="HTH gntR-type" evidence="4">
    <location>
        <begin position="26"/>
        <end position="96"/>
    </location>
</feature>
<name>A0ABY7TGC7_9SPHN</name>
<proteinExistence type="predicted"/>
<dbReference type="Gene3D" id="1.10.10.10">
    <property type="entry name" value="Winged helix-like DNA-binding domain superfamily/Winged helix DNA-binding domain"/>
    <property type="match status" value="1"/>
</dbReference>
<accession>A0ABY7TGC7</accession>
<dbReference type="Gene3D" id="1.20.120.530">
    <property type="entry name" value="GntR ligand-binding domain-like"/>
    <property type="match status" value="1"/>
</dbReference>
<keyword evidence="1" id="KW-0805">Transcription regulation</keyword>
<sequence length="256" mass="28248">MLSAIYRSVLMGQTPLRARPVKARQPRLFELVSDRIRAELAAGRIKPGDRLPSERDLSQQLGVSRSAIREALRSLEMSGVLTLGTGANGGAYISEGGPDGLSRSLHDLMFLSNVEFDRLVEVRSALLKLAVRAACERSTLSDIVALDQNVDELEEIYAREGMIPAIVTVGRYYELLGVAAHNDILAFLIASLTSTVTTLLRQADLYITPAFVAGRRLVTDRIRERDADGAEQALDDHLTLAFDYLARRRRIKTKDA</sequence>
<gene>
    <name evidence="5" type="ORF">PQ455_11150</name>
</gene>
<organism evidence="5 6">
    <name type="scientific">Sphingomonas naphthae</name>
    <dbReference type="NCBI Taxonomy" id="1813468"/>
    <lineage>
        <taxon>Bacteria</taxon>
        <taxon>Pseudomonadati</taxon>
        <taxon>Pseudomonadota</taxon>
        <taxon>Alphaproteobacteria</taxon>
        <taxon>Sphingomonadales</taxon>
        <taxon>Sphingomonadaceae</taxon>
        <taxon>Sphingomonas</taxon>
    </lineage>
</organism>
<dbReference type="SMART" id="SM00345">
    <property type="entry name" value="HTH_GNTR"/>
    <property type="match status" value="1"/>
</dbReference>
<keyword evidence="2" id="KW-0238">DNA-binding</keyword>
<dbReference type="PANTHER" id="PTHR43537:SF5">
    <property type="entry name" value="UXU OPERON TRANSCRIPTIONAL REGULATOR"/>
    <property type="match status" value="1"/>
</dbReference>
<dbReference type="Pfam" id="PF07729">
    <property type="entry name" value="FCD"/>
    <property type="match status" value="1"/>
</dbReference>
<dbReference type="SUPFAM" id="SSF48008">
    <property type="entry name" value="GntR ligand-binding domain-like"/>
    <property type="match status" value="1"/>
</dbReference>
<keyword evidence="6" id="KW-1185">Reference proteome</keyword>
<dbReference type="SMART" id="SM00895">
    <property type="entry name" value="FCD"/>
    <property type="match status" value="1"/>
</dbReference>
<evidence type="ECO:0000313" key="5">
    <source>
        <dbReference type="EMBL" id="WCT72199.1"/>
    </source>
</evidence>
<dbReference type="Pfam" id="PF00392">
    <property type="entry name" value="GntR"/>
    <property type="match status" value="1"/>
</dbReference>
<evidence type="ECO:0000256" key="3">
    <source>
        <dbReference type="ARBA" id="ARBA00023163"/>
    </source>
</evidence>
<dbReference type="InterPro" id="IPR036388">
    <property type="entry name" value="WH-like_DNA-bd_sf"/>
</dbReference>
<evidence type="ECO:0000313" key="6">
    <source>
        <dbReference type="Proteomes" id="UP001220395"/>
    </source>
</evidence>
<evidence type="ECO:0000259" key="4">
    <source>
        <dbReference type="PROSITE" id="PS50949"/>
    </source>
</evidence>
<dbReference type="InterPro" id="IPR011711">
    <property type="entry name" value="GntR_C"/>
</dbReference>
<dbReference type="Proteomes" id="UP001220395">
    <property type="component" value="Chromosome"/>
</dbReference>
<dbReference type="InterPro" id="IPR008920">
    <property type="entry name" value="TF_FadR/GntR_C"/>
</dbReference>
<dbReference type="InterPro" id="IPR000524">
    <property type="entry name" value="Tscrpt_reg_HTH_GntR"/>
</dbReference>
<dbReference type="PROSITE" id="PS50949">
    <property type="entry name" value="HTH_GNTR"/>
    <property type="match status" value="1"/>
</dbReference>
<dbReference type="PRINTS" id="PR00035">
    <property type="entry name" value="HTHGNTR"/>
</dbReference>
<reference evidence="5 6" key="1">
    <citation type="submission" date="2023-02" db="EMBL/GenBank/DDBJ databases">
        <title>Genome sequence of Sphingomonas naphthae.</title>
        <authorList>
            <person name="Kim S."/>
            <person name="Heo J."/>
            <person name="Kwon S.-W."/>
        </authorList>
    </citation>
    <scope>NUCLEOTIDE SEQUENCE [LARGE SCALE GENOMIC DNA]</scope>
    <source>
        <strain evidence="5 6">KACC 18716</strain>
    </source>
</reference>
<dbReference type="PANTHER" id="PTHR43537">
    <property type="entry name" value="TRANSCRIPTIONAL REGULATOR, GNTR FAMILY"/>
    <property type="match status" value="1"/>
</dbReference>
<dbReference type="RefSeq" id="WP_273686153.1">
    <property type="nucleotide sequence ID" value="NZ_CP117411.1"/>
</dbReference>
<dbReference type="SUPFAM" id="SSF46785">
    <property type="entry name" value="Winged helix' DNA-binding domain"/>
    <property type="match status" value="1"/>
</dbReference>
<keyword evidence="3" id="KW-0804">Transcription</keyword>
<dbReference type="EMBL" id="CP117411">
    <property type="protein sequence ID" value="WCT72199.1"/>
    <property type="molecule type" value="Genomic_DNA"/>
</dbReference>
<protein>
    <submittedName>
        <fullName evidence="5">GntR family transcriptional regulator</fullName>
    </submittedName>
</protein>
<dbReference type="CDD" id="cd07377">
    <property type="entry name" value="WHTH_GntR"/>
    <property type="match status" value="1"/>
</dbReference>
<evidence type="ECO:0000256" key="2">
    <source>
        <dbReference type="ARBA" id="ARBA00023125"/>
    </source>
</evidence>
<dbReference type="InterPro" id="IPR036390">
    <property type="entry name" value="WH_DNA-bd_sf"/>
</dbReference>